<protein>
    <submittedName>
        <fullName evidence="2">CHAT domain-containing protein</fullName>
    </submittedName>
</protein>
<dbReference type="PANTHER" id="PTHR19959:SF119">
    <property type="entry name" value="FUNGAL LIPASE-LIKE DOMAIN-CONTAINING PROTEIN"/>
    <property type="match status" value="1"/>
</dbReference>
<organism evidence="2 3">
    <name type="scientific">Ephemerocybe angulata</name>
    <dbReference type="NCBI Taxonomy" id="980116"/>
    <lineage>
        <taxon>Eukaryota</taxon>
        <taxon>Fungi</taxon>
        <taxon>Dikarya</taxon>
        <taxon>Basidiomycota</taxon>
        <taxon>Agaricomycotina</taxon>
        <taxon>Agaricomycetes</taxon>
        <taxon>Agaricomycetidae</taxon>
        <taxon>Agaricales</taxon>
        <taxon>Agaricineae</taxon>
        <taxon>Psathyrellaceae</taxon>
        <taxon>Ephemerocybe</taxon>
    </lineage>
</organism>
<gene>
    <name evidence="2" type="ORF">DFP72DRAFT_1045835</name>
</gene>
<dbReference type="Proteomes" id="UP000521943">
    <property type="component" value="Unassembled WGS sequence"/>
</dbReference>
<comment type="caution">
    <text evidence="2">The sequence shown here is derived from an EMBL/GenBank/DDBJ whole genome shotgun (WGS) entry which is preliminary data.</text>
</comment>
<feature type="domain" description="CHAT" evidence="1">
    <location>
        <begin position="910"/>
        <end position="1206"/>
    </location>
</feature>
<dbReference type="EMBL" id="JACGCI010000033">
    <property type="protein sequence ID" value="KAF6754638.1"/>
    <property type="molecule type" value="Genomic_DNA"/>
</dbReference>
<keyword evidence="3" id="KW-1185">Reference proteome</keyword>
<reference evidence="2 3" key="1">
    <citation type="submission" date="2020-07" db="EMBL/GenBank/DDBJ databases">
        <title>Comparative genomics of pyrophilous fungi reveals a link between fire events and developmental genes.</title>
        <authorList>
            <consortium name="DOE Joint Genome Institute"/>
            <person name="Steindorff A.S."/>
            <person name="Carver A."/>
            <person name="Calhoun S."/>
            <person name="Stillman K."/>
            <person name="Liu H."/>
            <person name="Lipzen A."/>
            <person name="Pangilinan J."/>
            <person name="Labutti K."/>
            <person name="Bruns T.D."/>
            <person name="Grigoriev I.V."/>
        </authorList>
    </citation>
    <scope>NUCLEOTIDE SEQUENCE [LARGE SCALE GENOMIC DNA]</scope>
    <source>
        <strain evidence="2 3">CBS 144469</strain>
    </source>
</reference>
<dbReference type="Gene3D" id="1.25.40.10">
    <property type="entry name" value="Tetratricopeptide repeat domain"/>
    <property type="match status" value="2"/>
</dbReference>
<name>A0A8H6M3V1_9AGAR</name>
<dbReference type="AlphaFoldDB" id="A0A8H6M3V1"/>
<proteinExistence type="predicted"/>
<dbReference type="InterPro" id="IPR011990">
    <property type="entry name" value="TPR-like_helical_dom_sf"/>
</dbReference>
<dbReference type="OrthoDB" id="9991317at2759"/>
<dbReference type="InterPro" id="IPR024983">
    <property type="entry name" value="CHAT_dom"/>
</dbReference>
<evidence type="ECO:0000313" key="2">
    <source>
        <dbReference type="EMBL" id="KAF6754638.1"/>
    </source>
</evidence>
<sequence>MGQDNQLVTDDKPPISQFYITDITLESTNGTNDDSTSLILADSELCVFGIPGSVDGKAIVLFNSSPGRRGMQGSIELPADTNGIDCVVTCHEHGDLGYMHLDPLRPEHDRKQKLETFDAQINVTVSWEVIQIRSGHFREADEIAGHFQDHALERFRAYRHAGDLADILAARLAMKRAVDLTPQGHVNMPGRLTDLGNVLTHRFERTGELGDIVEAISLQQKAVALTPQDHGDLPSILSNLGNAFMSYYGQTDTLSHLTQAISFQKKAAELAPDGYIGLPAILNNLGTALNQYYRRTDTLSYLSEAVTAHRKAVELIPQSHEDVSSLLIGLGDTLSSLFERVGDPQDITDAIASVQRAVELTPQGHPDLPSRLRCLGGLLTDRFQQTGDLVDIDHAISVRQKAVDITPLGKADLHSQLMSLGDSFAHRFVQTGILSDINEAIALQQRAVELLPQDHRSLRSHLNNLGISLRCRFEHTNELLDIAESISVEQKALKLHPQGVSHLAFNLNNLGTSLLRRFERTGELSEIAEAIAVHQQAVDLIPQDPSLLCNLGVSLRGRFEHTGDLSDISKAIATHRKSVELTSQTHAARPSRLTSLGISLSAQYGRTGDIRELYEAIACYKGAATSIVGSSKKTRLNAAQLWARTLIQHDSESPEILVSFQVAVGLVALIAGLEQTVQGRYTALENTTCFALEAAAAACALDRPDKALEWLEQGRCHVWSQLNNLRTPLDYLRLHDEDLVKEIADVARRLEHAGSSRGQSPWHLDMSLSEKISLENEGRSQMSLARKWDSLLTTVRAIPGFETFLAPPRCSTLLQDIPDSGPIIVINVDERRCDAIALLPGLDEPLHIPLPNFSIEKASAYRTDLDAQLRAGHLRTREVEDITGTDIELLGRGFRPLPVRKQGEDSPVHRVLHGLWDEVVKPTLDALGFSSVDQTSGKVPPRLWWCPTGPLSFLPLHAAGVYQGSECESALDYVVSSYTPTVRALTDRVKNHKPVDPTASGLLLTSQPSVIGSVFLPGTTEEVRSISNISEENGVRVLKLEGDELSVAGCIERMQEFSSIHLACHATQNATEPLQSRFLFHQGPLDLGTILESNLKNADLAFLSACQTSTGQEKLSDEAVHLAAGMLAAGYRRVIGTMWSIGDAPAQQVATTFYEYLFSHRDETAGATFDGTHSAVALHHATQQLRKALDDSEHSLLTWIPFVHFGL</sequence>
<evidence type="ECO:0000313" key="3">
    <source>
        <dbReference type="Proteomes" id="UP000521943"/>
    </source>
</evidence>
<dbReference type="PANTHER" id="PTHR19959">
    <property type="entry name" value="KINESIN LIGHT CHAIN"/>
    <property type="match status" value="1"/>
</dbReference>
<accession>A0A8H6M3V1</accession>
<dbReference type="Pfam" id="PF12770">
    <property type="entry name" value="CHAT"/>
    <property type="match status" value="1"/>
</dbReference>
<dbReference type="SUPFAM" id="SSF48452">
    <property type="entry name" value="TPR-like"/>
    <property type="match status" value="1"/>
</dbReference>
<evidence type="ECO:0000259" key="1">
    <source>
        <dbReference type="Pfam" id="PF12770"/>
    </source>
</evidence>